<evidence type="ECO:0000313" key="2">
    <source>
        <dbReference type="Proteomes" id="UP000199376"/>
    </source>
</evidence>
<reference evidence="1 2" key="1">
    <citation type="submission" date="2016-10" db="EMBL/GenBank/DDBJ databases">
        <authorList>
            <person name="de Groot N.N."/>
        </authorList>
    </citation>
    <scope>NUCLEOTIDE SEQUENCE [LARGE SCALE GENOMIC DNA]</scope>
    <source>
        <strain evidence="1 2">DSM 19113</strain>
    </source>
</reference>
<keyword evidence="2" id="KW-1185">Reference proteome</keyword>
<dbReference type="Proteomes" id="UP000199376">
    <property type="component" value="Unassembled WGS sequence"/>
</dbReference>
<dbReference type="RefSeq" id="WP_091501856.1">
    <property type="nucleotide sequence ID" value="NZ_FOLI01000001.1"/>
</dbReference>
<dbReference type="Gene3D" id="3.30.1330.30">
    <property type="match status" value="1"/>
</dbReference>
<dbReference type="OrthoDB" id="9794863at2"/>
<sequence>MNKTKEMIQVLGLARRANKLVLGSGPTLKAIQNQTARVVFFPKDGGASQHKKFSDKSQFYQVTFIDDLTRDEISQSIGLNRSVLAISDAGFAKKIKQLLEEKERN</sequence>
<gene>
    <name evidence="1" type="ORF">SAMN05660453_0580</name>
</gene>
<accession>A0A1I1EPK3</accession>
<dbReference type="GO" id="GO:0005840">
    <property type="term" value="C:ribosome"/>
    <property type="evidence" value="ECO:0007669"/>
    <property type="project" value="UniProtKB-KW"/>
</dbReference>
<organism evidence="1 2">
    <name type="scientific">Fructobacillus durionis</name>
    <dbReference type="NCBI Taxonomy" id="283737"/>
    <lineage>
        <taxon>Bacteria</taxon>
        <taxon>Bacillati</taxon>
        <taxon>Bacillota</taxon>
        <taxon>Bacilli</taxon>
        <taxon>Lactobacillales</taxon>
        <taxon>Lactobacillaceae</taxon>
        <taxon>Fructobacillus</taxon>
    </lineage>
</organism>
<dbReference type="AlphaFoldDB" id="A0A1I1EPK3"/>
<keyword evidence="1" id="KW-0687">Ribonucleoprotein</keyword>
<proteinExistence type="predicted"/>
<dbReference type="STRING" id="283737.SAMN05660453_0580"/>
<evidence type="ECO:0000313" key="1">
    <source>
        <dbReference type="EMBL" id="SFB89079.1"/>
    </source>
</evidence>
<dbReference type="EMBL" id="FOLI01000001">
    <property type="protein sequence ID" value="SFB89079.1"/>
    <property type="molecule type" value="Genomic_DNA"/>
</dbReference>
<protein>
    <submittedName>
        <fullName evidence="1">Ribosomal protein L7Ae</fullName>
    </submittedName>
</protein>
<dbReference type="SUPFAM" id="SSF55315">
    <property type="entry name" value="L30e-like"/>
    <property type="match status" value="1"/>
</dbReference>
<keyword evidence="1" id="KW-0689">Ribosomal protein</keyword>
<name>A0A1I1EPK3_9LACO</name>
<dbReference type="InterPro" id="IPR029064">
    <property type="entry name" value="Ribosomal_eL30-like_sf"/>
</dbReference>